<keyword evidence="1" id="KW-0812">Transmembrane</keyword>
<evidence type="ECO:0000313" key="3">
    <source>
        <dbReference type="Proteomes" id="UP000320055"/>
    </source>
</evidence>
<dbReference type="AlphaFoldDB" id="A0A563VJZ3"/>
<evidence type="ECO:0000256" key="1">
    <source>
        <dbReference type="SAM" id="Phobius"/>
    </source>
</evidence>
<accession>A0A563VJZ3</accession>
<protein>
    <submittedName>
        <fullName evidence="2">Uncharacterized protein</fullName>
    </submittedName>
</protein>
<reference evidence="2 3" key="1">
    <citation type="submission" date="2019-01" db="EMBL/GenBank/DDBJ databases">
        <authorList>
            <person name="Brito A."/>
        </authorList>
    </citation>
    <scope>NUCLEOTIDE SEQUENCE [LARGE SCALE GENOMIC DNA]</scope>
    <source>
        <strain evidence="2">1</strain>
    </source>
</reference>
<dbReference type="EMBL" id="CAACVJ010000022">
    <property type="protein sequence ID" value="VEP11759.1"/>
    <property type="molecule type" value="Genomic_DNA"/>
</dbReference>
<evidence type="ECO:0000313" key="2">
    <source>
        <dbReference type="EMBL" id="VEP11759.1"/>
    </source>
</evidence>
<proteinExistence type="predicted"/>
<keyword evidence="1" id="KW-1133">Transmembrane helix</keyword>
<dbReference type="Proteomes" id="UP000320055">
    <property type="component" value="Unassembled WGS sequence"/>
</dbReference>
<sequence length="51" mass="6419">MKRNDLKLPFQYSWDTALKIYRKRIEFTLTIAGLFLVWYFVFLIIYFLFFK</sequence>
<keyword evidence="1" id="KW-0472">Membrane</keyword>
<organism evidence="2 3">
    <name type="scientific">Hyella patelloides LEGE 07179</name>
    <dbReference type="NCBI Taxonomy" id="945734"/>
    <lineage>
        <taxon>Bacteria</taxon>
        <taxon>Bacillati</taxon>
        <taxon>Cyanobacteriota</taxon>
        <taxon>Cyanophyceae</taxon>
        <taxon>Pleurocapsales</taxon>
        <taxon>Hyellaceae</taxon>
        <taxon>Hyella</taxon>
    </lineage>
</organism>
<feature type="transmembrane region" description="Helical" evidence="1">
    <location>
        <begin position="27"/>
        <end position="49"/>
    </location>
</feature>
<gene>
    <name evidence="2" type="ORF">H1P_1180020</name>
</gene>
<name>A0A563VJZ3_9CYAN</name>
<keyword evidence="3" id="KW-1185">Reference proteome</keyword>